<dbReference type="SUPFAM" id="SSF158472">
    <property type="entry name" value="HAMP domain-like"/>
    <property type="match status" value="1"/>
</dbReference>
<comment type="subcellular location">
    <subcellularLocation>
        <location evidence="2">Cell membrane</location>
        <topology evidence="2">Multi-pass membrane protein</topology>
    </subcellularLocation>
</comment>
<evidence type="ECO:0000256" key="11">
    <source>
        <dbReference type="ARBA" id="ARBA00022989"/>
    </source>
</evidence>
<dbReference type="InterPro" id="IPR010559">
    <property type="entry name" value="Sig_transdc_His_kin_internal"/>
</dbReference>
<dbReference type="OrthoDB" id="9776552at2"/>
<evidence type="ECO:0000256" key="12">
    <source>
        <dbReference type="ARBA" id="ARBA00023012"/>
    </source>
</evidence>
<keyword evidence="9 17" id="KW-0418">Kinase</keyword>
<keyword evidence="8" id="KW-0547">Nucleotide-binding</keyword>
<dbReference type="InterPro" id="IPR005467">
    <property type="entry name" value="His_kinase_dom"/>
</dbReference>
<evidence type="ECO:0000256" key="6">
    <source>
        <dbReference type="ARBA" id="ARBA00022679"/>
    </source>
</evidence>
<dbReference type="EMBL" id="QOCW01000013">
    <property type="protein sequence ID" value="RBW69112.1"/>
    <property type="molecule type" value="Genomic_DNA"/>
</dbReference>
<accession>A0A366XSK0</accession>
<keyword evidence="6" id="KW-0808">Transferase</keyword>
<keyword evidence="11 14" id="KW-1133">Transmembrane helix</keyword>
<keyword evidence="13 14" id="KW-0472">Membrane</keyword>
<evidence type="ECO:0000256" key="8">
    <source>
        <dbReference type="ARBA" id="ARBA00022741"/>
    </source>
</evidence>
<dbReference type="InterPro" id="IPR036890">
    <property type="entry name" value="HATPase_C_sf"/>
</dbReference>
<dbReference type="AlphaFoldDB" id="A0A366XSK0"/>
<evidence type="ECO:0000313" key="17">
    <source>
        <dbReference type="EMBL" id="RBW69112.1"/>
    </source>
</evidence>
<comment type="caution">
    <text evidence="17">The sequence shown here is derived from an EMBL/GenBank/DDBJ whole genome shotgun (WGS) entry which is preliminary data.</text>
</comment>
<dbReference type="GO" id="GO:0005524">
    <property type="term" value="F:ATP binding"/>
    <property type="evidence" value="ECO:0007669"/>
    <property type="project" value="UniProtKB-KW"/>
</dbReference>
<organism evidence="17 18">
    <name type="scientific">Bacillus taeanensis</name>
    <dbReference type="NCBI Taxonomy" id="273032"/>
    <lineage>
        <taxon>Bacteria</taxon>
        <taxon>Bacillati</taxon>
        <taxon>Bacillota</taxon>
        <taxon>Bacilli</taxon>
        <taxon>Bacillales</taxon>
        <taxon>Bacillaceae</taxon>
        <taxon>Bacillus</taxon>
    </lineage>
</organism>
<dbReference type="Gene3D" id="6.10.340.10">
    <property type="match status" value="1"/>
</dbReference>
<evidence type="ECO:0000256" key="4">
    <source>
        <dbReference type="ARBA" id="ARBA00022475"/>
    </source>
</evidence>
<feature type="transmembrane region" description="Helical" evidence="14">
    <location>
        <begin position="307"/>
        <end position="326"/>
    </location>
</feature>
<dbReference type="PANTHER" id="PTHR34220:SF11">
    <property type="entry name" value="SENSOR PROTEIN KINASE HPTS"/>
    <property type="match status" value="1"/>
</dbReference>
<dbReference type="PROSITE" id="PS50885">
    <property type="entry name" value="HAMP"/>
    <property type="match status" value="1"/>
</dbReference>
<keyword evidence="7 14" id="KW-0812">Transmembrane</keyword>
<dbReference type="Proteomes" id="UP000253314">
    <property type="component" value="Unassembled WGS sequence"/>
</dbReference>
<dbReference type="InterPro" id="IPR050640">
    <property type="entry name" value="Bact_2-comp_sensor_kinase"/>
</dbReference>
<feature type="domain" description="Histidine kinase" evidence="15">
    <location>
        <begin position="376"/>
        <end position="597"/>
    </location>
</feature>
<dbReference type="EC" id="2.7.13.3" evidence="3"/>
<evidence type="ECO:0000256" key="2">
    <source>
        <dbReference type="ARBA" id="ARBA00004651"/>
    </source>
</evidence>
<evidence type="ECO:0000259" key="15">
    <source>
        <dbReference type="PROSITE" id="PS50109"/>
    </source>
</evidence>
<evidence type="ECO:0000256" key="10">
    <source>
        <dbReference type="ARBA" id="ARBA00022840"/>
    </source>
</evidence>
<evidence type="ECO:0000256" key="14">
    <source>
        <dbReference type="SAM" id="Phobius"/>
    </source>
</evidence>
<dbReference type="InterPro" id="IPR003594">
    <property type="entry name" value="HATPase_dom"/>
</dbReference>
<dbReference type="Gene3D" id="3.30.565.10">
    <property type="entry name" value="Histidine kinase-like ATPase, C-terminal domain"/>
    <property type="match status" value="1"/>
</dbReference>
<feature type="domain" description="HAMP" evidence="16">
    <location>
        <begin position="326"/>
        <end position="378"/>
    </location>
</feature>
<dbReference type="RefSeq" id="WP_113806544.1">
    <property type="nucleotide sequence ID" value="NZ_QOCW01000013.1"/>
</dbReference>
<evidence type="ECO:0000256" key="3">
    <source>
        <dbReference type="ARBA" id="ARBA00012438"/>
    </source>
</evidence>
<dbReference type="CDD" id="cd06225">
    <property type="entry name" value="HAMP"/>
    <property type="match status" value="1"/>
</dbReference>
<evidence type="ECO:0000259" key="16">
    <source>
        <dbReference type="PROSITE" id="PS50885"/>
    </source>
</evidence>
<dbReference type="PANTHER" id="PTHR34220">
    <property type="entry name" value="SENSOR HISTIDINE KINASE YPDA"/>
    <property type="match status" value="1"/>
</dbReference>
<keyword evidence="4" id="KW-1003">Cell membrane</keyword>
<gene>
    <name evidence="17" type="ORF">DS031_13215</name>
</gene>
<evidence type="ECO:0000313" key="18">
    <source>
        <dbReference type="Proteomes" id="UP000253314"/>
    </source>
</evidence>
<protein>
    <recommendedName>
        <fullName evidence="3">histidine kinase</fullName>
        <ecNumber evidence="3">2.7.13.3</ecNumber>
    </recommendedName>
</protein>
<keyword evidence="12" id="KW-0902">Two-component regulatory system</keyword>
<dbReference type="SMART" id="SM00387">
    <property type="entry name" value="HATPase_c"/>
    <property type="match status" value="1"/>
</dbReference>
<evidence type="ECO:0000256" key="1">
    <source>
        <dbReference type="ARBA" id="ARBA00000085"/>
    </source>
</evidence>
<dbReference type="Pfam" id="PF06580">
    <property type="entry name" value="His_kinase"/>
    <property type="match status" value="1"/>
</dbReference>
<comment type="catalytic activity">
    <reaction evidence="1">
        <text>ATP + protein L-histidine = ADP + protein N-phospho-L-histidine.</text>
        <dbReference type="EC" id="2.7.13.3"/>
    </reaction>
</comment>
<sequence>MFKNNIRNKLILLLLLVTILPFGSSIILTYMYTKESLKDQAIQENINLLYQGKSNFQTYLEDIHGLALSIYSQPKFMNFLRSPSQENDYVTMGTVKNFMQTLLYVEESVERVYMHIVKQNKSFYVSKTSTMVFEKKENMKNQKIYNEIKSNPSHLYIEPLHFQGSYDPLENNTVPKQVFTVHRAIINIPSDEIIGYMSIDVLPEKVFELSENLFNKETEEFYILTPDGDIFYNSHKNASNPETNQEWISKLLAASTENGALEWQDNTFNGVMIYDRIAPSQGGWVIVKRIPYTTLYESAFNVTKMNILIGVFVLILVIFATLFVSFKITSPIRILVKNIQEIEEGNMKVQFKSLGNDEIGVLGERFKRMIEKINHLINREYKLEIENKTNQLKVLQSQINPHFLYNTLQSIGTIALKNKVPQIYTLITHLSQIMRYGMNMQEDMVPLTKEINHSKSYYLLQKERFTDSLDYTIDVDEDVMQILVPKMILQPLIENYFQHGFDIRQEIGKIEMRGRKINNFLLIKICDNGTGIQEERLEEIRLHLETGKRRNEAERESIGLKNVHDRLKLYYGESASLNFSNRESGGLCVIIKIPINEKGGEL</sequence>
<dbReference type="PROSITE" id="PS50109">
    <property type="entry name" value="HIS_KIN"/>
    <property type="match status" value="1"/>
</dbReference>
<evidence type="ECO:0000256" key="7">
    <source>
        <dbReference type="ARBA" id="ARBA00022692"/>
    </source>
</evidence>
<evidence type="ECO:0000256" key="13">
    <source>
        <dbReference type="ARBA" id="ARBA00023136"/>
    </source>
</evidence>
<evidence type="ECO:0000256" key="5">
    <source>
        <dbReference type="ARBA" id="ARBA00022553"/>
    </source>
</evidence>
<keyword evidence="10" id="KW-0067">ATP-binding</keyword>
<keyword evidence="18" id="KW-1185">Reference proteome</keyword>
<dbReference type="InterPro" id="IPR003660">
    <property type="entry name" value="HAMP_dom"/>
</dbReference>
<proteinExistence type="predicted"/>
<reference evidence="17 18" key="1">
    <citation type="submission" date="2018-07" db="EMBL/GenBank/DDBJ databases">
        <title>Lottiidibacillus patelloidae gen. nov., sp. nov., isolated from the intestinal tract of a marine limpet and the reclassification of B. taeanensis BH030017T, B. algicola KMM 3737T and B. hwajinpoensis SW-72T as genus Lottiidibacillus.</title>
        <authorList>
            <person name="Liu R."/>
            <person name="Huang Z."/>
        </authorList>
    </citation>
    <scope>NUCLEOTIDE SEQUENCE [LARGE SCALE GENOMIC DNA]</scope>
    <source>
        <strain evidence="17 18">BH030017</strain>
    </source>
</reference>
<dbReference type="SMART" id="SM00304">
    <property type="entry name" value="HAMP"/>
    <property type="match status" value="1"/>
</dbReference>
<dbReference type="Pfam" id="PF02518">
    <property type="entry name" value="HATPase_c"/>
    <property type="match status" value="1"/>
</dbReference>
<dbReference type="GO" id="GO:0000155">
    <property type="term" value="F:phosphorelay sensor kinase activity"/>
    <property type="evidence" value="ECO:0007669"/>
    <property type="project" value="InterPro"/>
</dbReference>
<dbReference type="GO" id="GO:0005886">
    <property type="term" value="C:plasma membrane"/>
    <property type="evidence" value="ECO:0007669"/>
    <property type="project" value="UniProtKB-SubCell"/>
</dbReference>
<dbReference type="SUPFAM" id="SSF55874">
    <property type="entry name" value="ATPase domain of HSP90 chaperone/DNA topoisomerase II/histidine kinase"/>
    <property type="match status" value="1"/>
</dbReference>
<name>A0A366XSK0_9BACI</name>
<keyword evidence="5" id="KW-0597">Phosphoprotein</keyword>
<evidence type="ECO:0000256" key="9">
    <source>
        <dbReference type="ARBA" id="ARBA00022777"/>
    </source>
</evidence>
<dbReference type="Pfam" id="PF00672">
    <property type="entry name" value="HAMP"/>
    <property type="match status" value="1"/>
</dbReference>